<reference evidence="2" key="2">
    <citation type="journal article" date="2015" name="Fish Shellfish Immunol.">
        <title>Early steps in the European eel (Anguilla anguilla)-Vibrio vulnificus interaction in the gills: Role of the RtxA13 toxin.</title>
        <authorList>
            <person name="Callol A."/>
            <person name="Pajuelo D."/>
            <person name="Ebbesson L."/>
            <person name="Teles M."/>
            <person name="MacKenzie S."/>
            <person name="Amaro C."/>
        </authorList>
    </citation>
    <scope>NUCLEOTIDE SEQUENCE</scope>
</reference>
<feature type="compositionally biased region" description="Basic and acidic residues" evidence="1">
    <location>
        <begin position="1"/>
        <end position="16"/>
    </location>
</feature>
<feature type="region of interest" description="Disordered" evidence="1">
    <location>
        <begin position="1"/>
        <end position="22"/>
    </location>
</feature>
<reference evidence="2" key="1">
    <citation type="submission" date="2014-11" db="EMBL/GenBank/DDBJ databases">
        <authorList>
            <person name="Amaro Gonzalez C."/>
        </authorList>
    </citation>
    <scope>NUCLEOTIDE SEQUENCE</scope>
</reference>
<evidence type="ECO:0000313" key="2">
    <source>
        <dbReference type="EMBL" id="JAH37328.1"/>
    </source>
</evidence>
<protein>
    <submittedName>
        <fullName evidence="2">Uncharacterized protein</fullName>
    </submittedName>
</protein>
<evidence type="ECO:0000256" key="1">
    <source>
        <dbReference type="SAM" id="MobiDB-lite"/>
    </source>
</evidence>
<dbReference type="EMBL" id="GBXM01071249">
    <property type="protein sequence ID" value="JAH37328.1"/>
    <property type="molecule type" value="Transcribed_RNA"/>
</dbReference>
<organism evidence="2">
    <name type="scientific">Anguilla anguilla</name>
    <name type="common">European freshwater eel</name>
    <name type="synonym">Muraena anguilla</name>
    <dbReference type="NCBI Taxonomy" id="7936"/>
    <lineage>
        <taxon>Eukaryota</taxon>
        <taxon>Metazoa</taxon>
        <taxon>Chordata</taxon>
        <taxon>Craniata</taxon>
        <taxon>Vertebrata</taxon>
        <taxon>Euteleostomi</taxon>
        <taxon>Actinopterygii</taxon>
        <taxon>Neopterygii</taxon>
        <taxon>Teleostei</taxon>
        <taxon>Anguilliformes</taxon>
        <taxon>Anguillidae</taxon>
        <taxon>Anguilla</taxon>
    </lineage>
</organism>
<dbReference type="AlphaFoldDB" id="A0A0E9SA01"/>
<accession>A0A0E9SA01</accession>
<proteinExistence type="predicted"/>
<sequence>MDPELIRDFHRRKDEGSSGVYP</sequence>
<name>A0A0E9SA01_ANGAN</name>